<evidence type="ECO:0000313" key="2">
    <source>
        <dbReference type="EMBL" id="KDQ49867.1"/>
    </source>
</evidence>
<protein>
    <submittedName>
        <fullName evidence="2">Uncharacterized protein</fullName>
    </submittedName>
</protein>
<reference evidence="3" key="1">
    <citation type="journal article" date="2014" name="Proc. Natl. Acad. Sci. U.S.A.">
        <title>Extensive sampling of basidiomycete genomes demonstrates inadequacy of the white-rot/brown-rot paradigm for wood decay fungi.</title>
        <authorList>
            <person name="Riley R."/>
            <person name="Salamov A.A."/>
            <person name="Brown D.W."/>
            <person name="Nagy L.G."/>
            <person name="Floudas D."/>
            <person name="Held B.W."/>
            <person name="Levasseur A."/>
            <person name="Lombard V."/>
            <person name="Morin E."/>
            <person name="Otillar R."/>
            <person name="Lindquist E.A."/>
            <person name="Sun H."/>
            <person name="LaButti K.M."/>
            <person name="Schmutz J."/>
            <person name="Jabbour D."/>
            <person name="Luo H."/>
            <person name="Baker S.E."/>
            <person name="Pisabarro A.G."/>
            <person name="Walton J.D."/>
            <person name="Blanchette R.A."/>
            <person name="Henrissat B."/>
            <person name="Martin F."/>
            <person name="Cullen D."/>
            <person name="Hibbett D.S."/>
            <person name="Grigoriev I.V."/>
        </authorList>
    </citation>
    <scope>NUCLEOTIDE SEQUENCE [LARGE SCALE GENOMIC DNA]</scope>
    <source>
        <strain evidence="3">MUCL 33604</strain>
    </source>
</reference>
<dbReference type="HOGENOM" id="CLU_1578752_0_0_1"/>
<evidence type="ECO:0000313" key="3">
    <source>
        <dbReference type="Proteomes" id="UP000027265"/>
    </source>
</evidence>
<dbReference type="InParanoid" id="A0A067PFT7"/>
<feature type="coiled-coil region" evidence="1">
    <location>
        <begin position="29"/>
        <end position="56"/>
    </location>
</feature>
<dbReference type="Proteomes" id="UP000027265">
    <property type="component" value="Unassembled WGS sequence"/>
</dbReference>
<dbReference type="AlphaFoldDB" id="A0A067PFT7"/>
<proteinExistence type="predicted"/>
<accession>A0A067PFT7</accession>
<gene>
    <name evidence="2" type="ORF">JAAARDRAFT_51544</name>
</gene>
<dbReference type="EMBL" id="KL197771">
    <property type="protein sequence ID" value="KDQ49867.1"/>
    <property type="molecule type" value="Genomic_DNA"/>
</dbReference>
<sequence>MPASNTSSAQATHYTSADRGILGSAATINQNMVRELANLKAKAHDLERDVRLLRSDWKKQNKAWSSLKEKVVALREEKKEAIEWNDDAFRQIQTLEEQITLLENMIEHEEGMNLGAREELECVEDDLANTRMDRLRLEDELEDEKIDCQHAWDEIYELAPRVKDLKGGC</sequence>
<evidence type="ECO:0000256" key="1">
    <source>
        <dbReference type="SAM" id="Coils"/>
    </source>
</evidence>
<name>A0A067PFT7_9AGAM</name>
<keyword evidence="1" id="KW-0175">Coiled coil</keyword>
<organism evidence="2 3">
    <name type="scientific">Jaapia argillacea MUCL 33604</name>
    <dbReference type="NCBI Taxonomy" id="933084"/>
    <lineage>
        <taxon>Eukaryota</taxon>
        <taxon>Fungi</taxon>
        <taxon>Dikarya</taxon>
        <taxon>Basidiomycota</taxon>
        <taxon>Agaricomycotina</taxon>
        <taxon>Agaricomycetes</taxon>
        <taxon>Agaricomycetidae</taxon>
        <taxon>Jaapiales</taxon>
        <taxon>Jaapiaceae</taxon>
        <taxon>Jaapia</taxon>
    </lineage>
</organism>
<feature type="coiled-coil region" evidence="1">
    <location>
        <begin position="85"/>
        <end position="147"/>
    </location>
</feature>
<keyword evidence="3" id="KW-1185">Reference proteome</keyword>